<dbReference type="Proteomes" id="UP000295375">
    <property type="component" value="Unassembled WGS sequence"/>
</dbReference>
<sequence length="77" mass="8825">MRRFLDIFAPTSVHTGCGKHCERDVGVSPHPANTMTRRALLFFSSAPRWRNEAAHHRCHFLPALHATNRHQAAIQFH</sequence>
<dbReference type="AlphaFoldDB" id="A0A4R6UXM9"/>
<accession>A0A4R6UXM9</accession>
<reference evidence="1 2" key="1">
    <citation type="submission" date="2019-03" db="EMBL/GenBank/DDBJ databases">
        <title>Genomic Encyclopedia of Type Strains, Phase IV (KMG-IV): sequencing the most valuable type-strain genomes for metagenomic binning, comparative biology and taxonomic classification.</title>
        <authorList>
            <person name="Goeker M."/>
        </authorList>
    </citation>
    <scope>NUCLEOTIDE SEQUENCE [LARGE SCALE GENOMIC DNA]</scope>
    <source>
        <strain evidence="1 2">DSM 103792</strain>
    </source>
</reference>
<keyword evidence="2" id="KW-1185">Reference proteome</keyword>
<dbReference type="EMBL" id="SNYM01000002">
    <property type="protein sequence ID" value="TDQ50683.1"/>
    <property type="molecule type" value="Genomic_DNA"/>
</dbReference>
<evidence type="ECO:0000313" key="1">
    <source>
        <dbReference type="EMBL" id="TDQ50683.1"/>
    </source>
</evidence>
<evidence type="ECO:0000313" key="2">
    <source>
        <dbReference type="Proteomes" id="UP000295375"/>
    </source>
</evidence>
<protein>
    <submittedName>
        <fullName evidence="1">Uncharacterized protein</fullName>
    </submittedName>
</protein>
<proteinExistence type="predicted"/>
<gene>
    <name evidence="1" type="ORF">EV696_102366</name>
</gene>
<name>A0A4R6UXM9_9GAMM</name>
<organism evidence="1 2">
    <name type="scientific">Permianibacter aggregans</name>
    <dbReference type="NCBI Taxonomy" id="1510150"/>
    <lineage>
        <taxon>Bacteria</taxon>
        <taxon>Pseudomonadati</taxon>
        <taxon>Pseudomonadota</taxon>
        <taxon>Gammaproteobacteria</taxon>
        <taxon>Pseudomonadales</taxon>
        <taxon>Pseudomonadaceae</taxon>
        <taxon>Permianibacter</taxon>
    </lineage>
</organism>
<comment type="caution">
    <text evidence="1">The sequence shown here is derived from an EMBL/GenBank/DDBJ whole genome shotgun (WGS) entry which is preliminary data.</text>
</comment>